<comment type="caution">
    <text evidence="2">The sequence shown here is derived from an EMBL/GenBank/DDBJ whole genome shotgun (WGS) entry which is preliminary data.</text>
</comment>
<accession>A0ABD1K8L1</accession>
<keyword evidence="3" id="KW-1185">Reference proteome</keyword>
<evidence type="ECO:0000256" key="1">
    <source>
        <dbReference type="SAM" id="MobiDB-lite"/>
    </source>
</evidence>
<proteinExistence type="predicted"/>
<protein>
    <submittedName>
        <fullName evidence="2">Uncharacterized protein</fullName>
    </submittedName>
</protein>
<feature type="region of interest" description="Disordered" evidence="1">
    <location>
        <begin position="33"/>
        <end position="58"/>
    </location>
</feature>
<gene>
    <name evidence="2" type="ORF">ACEWY4_009957</name>
</gene>
<feature type="compositionally biased region" description="Polar residues" evidence="1">
    <location>
        <begin position="204"/>
        <end position="233"/>
    </location>
</feature>
<evidence type="ECO:0000313" key="2">
    <source>
        <dbReference type="EMBL" id="KAL2095238.1"/>
    </source>
</evidence>
<dbReference type="EMBL" id="JBHFQA010000008">
    <property type="protein sequence ID" value="KAL2095238.1"/>
    <property type="molecule type" value="Genomic_DNA"/>
</dbReference>
<organism evidence="2 3">
    <name type="scientific">Coilia grayii</name>
    <name type="common">Gray's grenadier anchovy</name>
    <dbReference type="NCBI Taxonomy" id="363190"/>
    <lineage>
        <taxon>Eukaryota</taxon>
        <taxon>Metazoa</taxon>
        <taxon>Chordata</taxon>
        <taxon>Craniata</taxon>
        <taxon>Vertebrata</taxon>
        <taxon>Euteleostomi</taxon>
        <taxon>Actinopterygii</taxon>
        <taxon>Neopterygii</taxon>
        <taxon>Teleostei</taxon>
        <taxon>Clupei</taxon>
        <taxon>Clupeiformes</taxon>
        <taxon>Clupeoidei</taxon>
        <taxon>Engraulidae</taxon>
        <taxon>Coilinae</taxon>
        <taxon>Coilia</taxon>
    </lineage>
</organism>
<sequence>MGMDDPGPSKPLKGILRKGTCHQHESIMHKADCPLGASSSTGLPPPNLQSNSGTGVSSAQARQLKGILKTNLRGSVCDSKEKKCLKRQRWDEGNILATSCHSWLKTGDRDCKIGPHLCSITMLDDTYGEEMCLCKSKRKKCQSWDEVSILKTQHPSRREVSSTQSCYWDTESGTRQSFPAGRDGTELFPEPQPMSAQPGPWPQTEANPETSQPQDQVQVMDTSPASAENTSKSEALKEDDGESTSFEEQRKAYIRRSREILSSNTYAVGCPDEEENDRESEDDLLSADLDLTYTPASADDDGGECSGMTNQKH</sequence>
<feature type="compositionally biased region" description="Polar residues" evidence="1">
    <location>
        <begin position="37"/>
        <end position="58"/>
    </location>
</feature>
<feature type="compositionally biased region" description="Basic and acidic residues" evidence="1">
    <location>
        <begin position="247"/>
        <end position="259"/>
    </location>
</feature>
<reference evidence="2 3" key="1">
    <citation type="submission" date="2024-09" db="EMBL/GenBank/DDBJ databases">
        <title>A chromosome-level genome assembly of Gray's grenadier anchovy, Coilia grayii.</title>
        <authorList>
            <person name="Fu Z."/>
        </authorList>
    </citation>
    <scope>NUCLEOTIDE SEQUENCE [LARGE SCALE GENOMIC DNA]</scope>
    <source>
        <strain evidence="2">G4</strain>
        <tissue evidence="2">Muscle</tissue>
    </source>
</reference>
<name>A0ABD1K8L1_9TELE</name>
<evidence type="ECO:0000313" key="3">
    <source>
        <dbReference type="Proteomes" id="UP001591681"/>
    </source>
</evidence>
<dbReference type="Proteomes" id="UP001591681">
    <property type="component" value="Unassembled WGS sequence"/>
</dbReference>
<feature type="compositionally biased region" description="Acidic residues" evidence="1">
    <location>
        <begin position="271"/>
        <end position="285"/>
    </location>
</feature>
<feature type="compositionally biased region" description="Polar residues" evidence="1">
    <location>
        <begin position="161"/>
        <end position="177"/>
    </location>
</feature>
<feature type="region of interest" description="Disordered" evidence="1">
    <location>
        <begin position="152"/>
        <end position="313"/>
    </location>
</feature>
<dbReference type="AlphaFoldDB" id="A0ABD1K8L1"/>